<evidence type="ECO:0000256" key="6">
    <source>
        <dbReference type="ARBA" id="ARBA00022692"/>
    </source>
</evidence>
<evidence type="ECO:0000256" key="1">
    <source>
        <dbReference type="ARBA" id="ARBA00004651"/>
    </source>
</evidence>
<keyword evidence="2" id="KW-0813">Transport</keyword>
<evidence type="ECO:0000256" key="7">
    <source>
        <dbReference type="ARBA" id="ARBA00022989"/>
    </source>
</evidence>
<gene>
    <name evidence="12" type="ORF">AVDCRST_MAG41-3132</name>
</gene>
<dbReference type="AlphaFoldDB" id="A0A6J4JEW6"/>
<keyword evidence="3" id="KW-1003">Cell membrane</keyword>
<dbReference type="InterPro" id="IPR001851">
    <property type="entry name" value="ABC_transp_permease"/>
</dbReference>
<feature type="transmembrane region" description="Helical" evidence="11">
    <location>
        <begin position="81"/>
        <end position="100"/>
    </location>
</feature>
<evidence type="ECO:0000256" key="2">
    <source>
        <dbReference type="ARBA" id="ARBA00022448"/>
    </source>
</evidence>
<evidence type="ECO:0000256" key="11">
    <source>
        <dbReference type="SAM" id="Phobius"/>
    </source>
</evidence>
<protein>
    <recommendedName>
        <fullName evidence="10">Xylose transport system permease protein XylH</fullName>
    </recommendedName>
</protein>
<accession>A0A6J4JEW6</accession>
<evidence type="ECO:0000313" key="12">
    <source>
        <dbReference type="EMBL" id="CAA9274828.1"/>
    </source>
</evidence>
<evidence type="ECO:0000256" key="3">
    <source>
        <dbReference type="ARBA" id="ARBA00022475"/>
    </source>
</evidence>
<name>A0A6J4JEW6_9ACTN</name>
<proteinExistence type="predicted"/>
<evidence type="ECO:0000256" key="8">
    <source>
        <dbReference type="ARBA" id="ARBA00023136"/>
    </source>
</evidence>
<keyword evidence="7 11" id="KW-1133">Transmembrane helix</keyword>
<comment type="function">
    <text evidence="9">Part of the binding-protein-dependent transport system for D-xylose. Probably responsible for the translocation of the substrate across the membrane.</text>
</comment>
<sequence length="420" mass="43350">MSTDTAQPPVPPVAADRSDERLRVHEKGIRGVVTGAWEQLRGGDLGVLPVIGGLALIAVVFQLLDPLFLSSRNLADLLMQSVPVGIIALGIVCILLVGQIDLSVGSVSGLSSAMLGVLFVSRGLPVVVAIVAAVAAGVAIGLLYSVLFNRFGIPSFVITLAGLLAFQGVQLSLLGATGSINLPFDSWIVTFAQLKFVPPWLSYVFVVAAAVGLFASGWAFAARRRAAGLSARSTRYLLLRSGALLVLAGFFVRALNEDRGVGWMVVVFLGLTLALHYALSRTSWGTKVYAVGGNVEAARRAGIDVRRIYLSAFVLCSTLAAIGGILAAARLGAANQGTGTGDVNLNAIAAAVIGGTSLFGGRGTAWAAPLGILVIQGIASGLTLLNLSSSIRFEVTGAVLVLAVGLDALSRRSRSSHGRA</sequence>
<dbReference type="CDD" id="cd06579">
    <property type="entry name" value="TM_PBP1_transp_AraH_like"/>
    <property type="match status" value="1"/>
</dbReference>
<feature type="transmembrane region" description="Helical" evidence="11">
    <location>
        <begin position="308"/>
        <end position="331"/>
    </location>
</feature>
<evidence type="ECO:0000256" key="9">
    <source>
        <dbReference type="ARBA" id="ARBA00035611"/>
    </source>
</evidence>
<feature type="transmembrane region" description="Helical" evidence="11">
    <location>
        <begin position="200"/>
        <end position="221"/>
    </location>
</feature>
<feature type="transmembrane region" description="Helical" evidence="11">
    <location>
        <begin position="261"/>
        <end position="279"/>
    </location>
</feature>
<feature type="transmembrane region" description="Helical" evidence="11">
    <location>
        <begin position="366"/>
        <end position="385"/>
    </location>
</feature>
<dbReference type="PANTHER" id="PTHR32196">
    <property type="entry name" value="ABC TRANSPORTER PERMEASE PROTEIN YPHD-RELATED-RELATED"/>
    <property type="match status" value="1"/>
</dbReference>
<keyword evidence="4" id="KW-0997">Cell inner membrane</keyword>
<dbReference type="EMBL" id="CADCTP010000286">
    <property type="protein sequence ID" value="CAA9274828.1"/>
    <property type="molecule type" value="Genomic_DNA"/>
</dbReference>
<evidence type="ECO:0000256" key="5">
    <source>
        <dbReference type="ARBA" id="ARBA00022597"/>
    </source>
</evidence>
<evidence type="ECO:0000256" key="4">
    <source>
        <dbReference type="ARBA" id="ARBA00022519"/>
    </source>
</evidence>
<dbReference type="GO" id="GO:0022857">
    <property type="term" value="F:transmembrane transporter activity"/>
    <property type="evidence" value="ECO:0007669"/>
    <property type="project" value="InterPro"/>
</dbReference>
<keyword evidence="5" id="KW-0762">Sugar transport</keyword>
<dbReference type="PANTHER" id="PTHR32196:SF32">
    <property type="entry name" value="XYLOSE TRANSPORT SYSTEM PERMEASE PROTEIN XYLH"/>
    <property type="match status" value="1"/>
</dbReference>
<feature type="transmembrane region" description="Helical" evidence="11">
    <location>
        <begin position="156"/>
        <end position="180"/>
    </location>
</feature>
<feature type="transmembrane region" description="Helical" evidence="11">
    <location>
        <begin position="120"/>
        <end position="144"/>
    </location>
</feature>
<keyword evidence="6 11" id="KW-0812">Transmembrane</keyword>
<evidence type="ECO:0000256" key="10">
    <source>
        <dbReference type="ARBA" id="ARBA00035686"/>
    </source>
</evidence>
<feature type="transmembrane region" description="Helical" evidence="11">
    <location>
        <begin position="237"/>
        <end position="255"/>
    </location>
</feature>
<reference evidence="12" key="1">
    <citation type="submission" date="2020-02" db="EMBL/GenBank/DDBJ databases">
        <authorList>
            <person name="Meier V. D."/>
        </authorList>
    </citation>
    <scope>NUCLEOTIDE SEQUENCE</scope>
    <source>
        <strain evidence="12">AVDCRST_MAG41</strain>
    </source>
</reference>
<organism evidence="12">
    <name type="scientific">uncultured Mycobacteriales bacterium</name>
    <dbReference type="NCBI Taxonomy" id="581187"/>
    <lineage>
        <taxon>Bacteria</taxon>
        <taxon>Bacillati</taxon>
        <taxon>Actinomycetota</taxon>
        <taxon>Actinomycetes</taxon>
        <taxon>Mycobacteriales</taxon>
        <taxon>environmental samples</taxon>
    </lineage>
</organism>
<keyword evidence="8 11" id="KW-0472">Membrane</keyword>
<comment type="subcellular location">
    <subcellularLocation>
        <location evidence="1">Cell membrane</location>
        <topology evidence="1">Multi-pass membrane protein</topology>
    </subcellularLocation>
</comment>
<dbReference type="Pfam" id="PF02653">
    <property type="entry name" value="BPD_transp_2"/>
    <property type="match status" value="1"/>
</dbReference>
<dbReference type="GO" id="GO:0005886">
    <property type="term" value="C:plasma membrane"/>
    <property type="evidence" value="ECO:0007669"/>
    <property type="project" value="UniProtKB-SubCell"/>
</dbReference>
<feature type="transmembrane region" description="Helical" evidence="11">
    <location>
        <begin position="47"/>
        <end position="69"/>
    </location>
</feature>